<reference evidence="1 2" key="1">
    <citation type="submission" date="2021-06" db="EMBL/GenBank/DDBJ databases">
        <title>Leclercia pneumoniae sp. nov.</title>
        <authorList>
            <person name="Hoenemann M."/>
            <person name="Viehweger A."/>
            <person name="Dietze N."/>
        </authorList>
    </citation>
    <scope>NUCLEOTIDE SEQUENCE [LARGE SCALE GENOMIC DNA]</scope>
    <source>
        <strain evidence="2">49125</strain>
    </source>
</reference>
<gene>
    <name evidence="1" type="ORF">KQ929_13940</name>
</gene>
<dbReference type="EMBL" id="CP076838">
    <property type="protein sequence ID" value="QWW78363.1"/>
    <property type="molecule type" value="Genomic_DNA"/>
</dbReference>
<dbReference type="RefSeq" id="WP_046886889.1">
    <property type="nucleotide sequence ID" value="NZ_CP071383.1"/>
</dbReference>
<name>A0ABX8JTK3_9ENTR</name>
<evidence type="ECO:0008006" key="3">
    <source>
        <dbReference type="Google" id="ProtNLM"/>
    </source>
</evidence>
<dbReference type="Pfam" id="PF10707">
    <property type="entry name" value="YrbL-PhoP_reg"/>
    <property type="match status" value="1"/>
</dbReference>
<organism evidence="1 2">
    <name type="scientific">Leclercia pneumoniae</name>
    <dbReference type="NCBI Taxonomy" id="2815358"/>
    <lineage>
        <taxon>Bacteria</taxon>
        <taxon>Pseudomonadati</taxon>
        <taxon>Pseudomonadota</taxon>
        <taxon>Gammaproteobacteria</taxon>
        <taxon>Enterobacterales</taxon>
        <taxon>Enterobacteriaceae</taxon>
        <taxon>Leclercia</taxon>
    </lineage>
</organism>
<proteinExistence type="predicted"/>
<protein>
    <recommendedName>
        <fullName evidence="3">PhoP regulatory network protein YrbL</fullName>
    </recommendedName>
</protein>
<keyword evidence="2" id="KW-1185">Reference proteome</keyword>
<sequence length="192" mass="22263">MMMNLHKTIGRGRHRICYQHPQDSSKCIKILYNPDDGGVKEVRREVGYYRKRLTQIQHSRAIPDFHGKVETALGEGYVFDLIRDYDGEISKTLGHYIKNDLLSAEEIDNLLYELRNDLIAHRIATMNLKDYNILYRRTSEKDGYLVVIDNIGESEFIPVASLFSSLHRRKIDRIFARFMDTLPLAPACASRS</sequence>
<evidence type="ECO:0000313" key="2">
    <source>
        <dbReference type="Proteomes" id="UP000683497"/>
    </source>
</evidence>
<accession>A0ABX8JTK3</accession>
<dbReference type="Proteomes" id="UP000683497">
    <property type="component" value="Chromosome"/>
</dbReference>
<evidence type="ECO:0000313" key="1">
    <source>
        <dbReference type="EMBL" id="QWW78363.1"/>
    </source>
</evidence>
<dbReference type="InterPro" id="IPR019647">
    <property type="entry name" value="PhoP_reg_network_YrbL"/>
</dbReference>